<feature type="domain" description="p-hydroxybenzoic acid efflux pump subunit AaeA-like beta-barrel" evidence="2">
    <location>
        <begin position="248"/>
        <end position="338"/>
    </location>
</feature>
<dbReference type="InterPro" id="IPR050739">
    <property type="entry name" value="MFP"/>
</dbReference>
<dbReference type="Pfam" id="PF25917">
    <property type="entry name" value="BSH_RND"/>
    <property type="match status" value="1"/>
</dbReference>
<feature type="domain" description="Multidrug resistance protein MdtA-like barrel-sandwich hybrid" evidence="1">
    <location>
        <begin position="49"/>
        <end position="239"/>
    </location>
</feature>
<comment type="caution">
    <text evidence="3">The sequence shown here is derived from an EMBL/GenBank/DDBJ whole genome shotgun (WGS) entry which is preliminary data.</text>
</comment>
<dbReference type="PANTHER" id="PTHR30386:SF24">
    <property type="entry name" value="MULTIDRUG RESISTANCE EFFLUX PUMP"/>
    <property type="match status" value="1"/>
</dbReference>
<evidence type="ECO:0000313" key="3">
    <source>
        <dbReference type="EMBL" id="MFC0200049.1"/>
    </source>
</evidence>
<evidence type="ECO:0000259" key="1">
    <source>
        <dbReference type="Pfam" id="PF25917"/>
    </source>
</evidence>
<dbReference type="Pfam" id="PF25963">
    <property type="entry name" value="Beta-barrel_AAEA"/>
    <property type="match status" value="1"/>
</dbReference>
<evidence type="ECO:0000313" key="4">
    <source>
        <dbReference type="Proteomes" id="UP001589795"/>
    </source>
</evidence>
<dbReference type="RefSeq" id="WP_265506256.1">
    <property type="nucleotide sequence ID" value="NZ_JAOTBE010000010.1"/>
</dbReference>
<dbReference type="EMBL" id="JBHLWQ010000056">
    <property type="protein sequence ID" value="MFC0200049.1"/>
    <property type="molecule type" value="Genomic_DNA"/>
</dbReference>
<proteinExistence type="predicted"/>
<dbReference type="InterPro" id="IPR058634">
    <property type="entry name" value="AaeA-lik-b-barrel"/>
</dbReference>
<keyword evidence="4" id="KW-1185">Reference proteome</keyword>
<dbReference type="Gene3D" id="1.10.287.470">
    <property type="entry name" value="Helix hairpin bin"/>
    <property type="match status" value="1"/>
</dbReference>
<organism evidence="3 4">
    <name type="scientific">Paracoccus rhizosphaerae</name>
    <dbReference type="NCBI Taxonomy" id="1133347"/>
    <lineage>
        <taxon>Bacteria</taxon>
        <taxon>Pseudomonadati</taxon>
        <taxon>Pseudomonadota</taxon>
        <taxon>Alphaproteobacteria</taxon>
        <taxon>Rhodobacterales</taxon>
        <taxon>Paracoccaceae</taxon>
        <taxon>Paracoccus</taxon>
    </lineage>
</organism>
<gene>
    <name evidence="3" type="ORF">ACFFIZ_06855</name>
</gene>
<accession>A0ABV6CH38</accession>
<reference evidence="3 4" key="1">
    <citation type="submission" date="2024-09" db="EMBL/GenBank/DDBJ databases">
        <authorList>
            <person name="Sun Q."/>
            <person name="Mori K."/>
        </authorList>
    </citation>
    <scope>NUCLEOTIDE SEQUENCE [LARGE SCALE GENOMIC DNA]</scope>
    <source>
        <strain evidence="3 4">CCM 7904</strain>
    </source>
</reference>
<protein>
    <submittedName>
        <fullName evidence="3">HlyD family secretion protein</fullName>
    </submittedName>
</protein>
<dbReference type="Gene3D" id="2.40.50.100">
    <property type="match status" value="1"/>
</dbReference>
<dbReference type="SUPFAM" id="SSF111369">
    <property type="entry name" value="HlyD-like secretion proteins"/>
    <property type="match status" value="2"/>
</dbReference>
<sequence length="354" mass="37032">MRKENLLPTAIALVLGLAGVLLLLFAWHLPPFAPAAPVTENAYLRGKVTQIAPQVSGYVSAVEVQDFQVVHEGDVIARIDDRIPRQKLAQAEAQLQAALAALEVAQQGVLSAEAVARADQAALDAAASAFETAQSEAARSGQLLDRGVTSQSATDQARLALQQAEAAQTQAGAQLDVQQEAIRSARVALDARRADIASAEAAVELARIDLDNTLIHAPGDGQLGQVSVHVGQYVTPGTALVSHLGTGLWVIANFRETNVTGLQMGEPVTFTVDALQDRGFDGHVEAFSPATASEFSLLAGANTSGNFTKIAQRLPVRISIDEDQEGTDQLRPGMSVVVRAAGLDVAQAASSSTP</sequence>
<dbReference type="Gene3D" id="2.40.30.170">
    <property type="match status" value="1"/>
</dbReference>
<name>A0ABV6CH38_9RHOB</name>
<dbReference type="InterPro" id="IPR058625">
    <property type="entry name" value="MdtA-like_BSH"/>
</dbReference>
<dbReference type="PANTHER" id="PTHR30386">
    <property type="entry name" value="MEMBRANE FUSION SUBUNIT OF EMRAB-TOLC MULTIDRUG EFFLUX PUMP"/>
    <property type="match status" value="1"/>
</dbReference>
<dbReference type="Proteomes" id="UP001589795">
    <property type="component" value="Unassembled WGS sequence"/>
</dbReference>
<evidence type="ECO:0000259" key="2">
    <source>
        <dbReference type="Pfam" id="PF25963"/>
    </source>
</evidence>